<evidence type="ECO:0000313" key="11">
    <source>
        <dbReference type="EMBL" id="CUX43162.1"/>
    </source>
</evidence>
<dbReference type="EMBL" id="FBWK01000047">
    <property type="protein sequence ID" value="CUX43162.1"/>
    <property type="molecule type" value="Genomic_DNA"/>
</dbReference>
<evidence type="ECO:0000256" key="1">
    <source>
        <dbReference type="ARBA" id="ARBA00004429"/>
    </source>
</evidence>
<dbReference type="PANTHER" id="PTHR35011:SF4">
    <property type="entry name" value="SLL1102 PROTEIN"/>
    <property type="match status" value="1"/>
</dbReference>
<dbReference type="PANTHER" id="PTHR35011">
    <property type="entry name" value="2,3-DIKETO-L-GULONATE TRAP TRANSPORTER SMALL PERMEASE PROTEIN YIAM"/>
    <property type="match status" value="1"/>
</dbReference>
<sequence>MKIFLGISRAVDTVTTVIGQSVSWLLLAAVLISATNAVVRKMFDMSSNAWLEVQWYLYGTVFMLAAAYALLKNEHVRIDILSSTWSKRTRDIVDFVLHIIFLVPFAGLMTYLAWPWFWVSFKSGEMSSNAGGLIIWPAKLVVLLGFALLLLQAFSEIIKRYAVIAGYIDDPRETVLSDSETETHGTAGN</sequence>
<keyword evidence="7 9" id="KW-0472">Membrane</keyword>
<evidence type="ECO:0000256" key="9">
    <source>
        <dbReference type="RuleBase" id="RU369079"/>
    </source>
</evidence>
<organism evidence="11 12">
    <name type="scientific">Agrobacterium tomkonis CFBP 6623</name>
    <dbReference type="NCBI Taxonomy" id="1183432"/>
    <lineage>
        <taxon>Bacteria</taxon>
        <taxon>Pseudomonadati</taxon>
        <taxon>Pseudomonadota</taxon>
        <taxon>Alphaproteobacteria</taxon>
        <taxon>Hyphomicrobiales</taxon>
        <taxon>Rhizobiaceae</taxon>
        <taxon>Rhizobium/Agrobacterium group</taxon>
        <taxon>Agrobacterium</taxon>
        <taxon>Agrobacterium tumefaciens complex</taxon>
    </lineage>
</organism>
<reference evidence="12" key="1">
    <citation type="submission" date="2016-01" db="EMBL/GenBank/DDBJ databases">
        <authorList>
            <person name="Regsiter A."/>
            <person name="william w."/>
        </authorList>
    </citation>
    <scope>NUCLEOTIDE SEQUENCE [LARGE SCALE GENOMIC DNA]</scope>
    <source>
        <strain evidence="12">CFBP 6623</strain>
    </source>
</reference>
<keyword evidence="6 9" id="KW-1133">Transmembrane helix</keyword>
<dbReference type="InterPro" id="IPR007387">
    <property type="entry name" value="TRAP_DctQ"/>
</dbReference>
<feature type="domain" description="Tripartite ATP-independent periplasmic transporters DctQ component" evidence="10">
    <location>
        <begin position="30"/>
        <end position="160"/>
    </location>
</feature>
<proteinExistence type="inferred from homology"/>
<feature type="transmembrane region" description="Helical" evidence="9">
    <location>
        <begin position="55"/>
        <end position="71"/>
    </location>
</feature>
<comment type="function">
    <text evidence="9">Part of the tripartite ATP-independent periplasmic (TRAP) transport system.</text>
</comment>
<keyword evidence="2 9" id="KW-0813">Transport</keyword>
<evidence type="ECO:0000256" key="4">
    <source>
        <dbReference type="ARBA" id="ARBA00022519"/>
    </source>
</evidence>
<evidence type="ECO:0000256" key="6">
    <source>
        <dbReference type="ARBA" id="ARBA00022989"/>
    </source>
</evidence>
<evidence type="ECO:0000313" key="12">
    <source>
        <dbReference type="Proteomes" id="UP000191988"/>
    </source>
</evidence>
<dbReference type="RefSeq" id="WP_046801379.1">
    <property type="nucleotide sequence ID" value="NZ_LT009724.1"/>
</dbReference>
<evidence type="ECO:0000256" key="2">
    <source>
        <dbReference type="ARBA" id="ARBA00022448"/>
    </source>
</evidence>
<name>A0A1S7QWL8_9HYPH</name>
<protein>
    <recommendedName>
        <fullName evidence="9">TRAP transporter small permease protein</fullName>
    </recommendedName>
</protein>
<evidence type="ECO:0000256" key="5">
    <source>
        <dbReference type="ARBA" id="ARBA00022692"/>
    </source>
</evidence>
<feature type="transmembrane region" description="Helical" evidence="9">
    <location>
        <begin position="134"/>
        <end position="151"/>
    </location>
</feature>
<dbReference type="GO" id="GO:0005886">
    <property type="term" value="C:plasma membrane"/>
    <property type="evidence" value="ECO:0007669"/>
    <property type="project" value="UniProtKB-SubCell"/>
</dbReference>
<comment type="subcellular location">
    <subcellularLocation>
        <location evidence="1 9">Cell inner membrane</location>
        <topology evidence="1 9">Multi-pass membrane protein</topology>
    </subcellularLocation>
</comment>
<feature type="transmembrane region" description="Helical" evidence="9">
    <location>
        <begin position="21"/>
        <end position="43"/>
    </location>
</feature>
<dbReference type="STRING" id="1183432.AGR3A_Lc110012"/>
<dbReference type="InterPro" id="IPR055348">
    <property type="entry name" value="DctQ"/>
</dbReference>
<dbReference type="AlphaFoldDB" id="A0A1S7QWL8"/>
<comment type="subunit">
    <text evidence="9">The complex comprises the extracytoplasmic solute receptor protein and the two transmembrane proteins.</text>
</comment>
<gene>
    <name evidence="11" type="ORF">AGR3A_Lc110012</name>
</gene>
<keyword evidence="4 9" id="KW-0997">Cell inner membrane</keyword>
<evidence type="ECO:0000256" key="8">
    <source>
        <dbReference type="ARBA" id="ARBA00038436"/>
    </source>
</evidence>
<keyword evidence="12" id="KW-1185">Reference proteome</keyword>
<feature type="transmembrane region" description="Helical" evidence="9">
    <location>
        <begin position="92"/>
        <end position="114"/>
    </location>
</feature>
<dbReference type="Proteomes" id="UP000191988">
    <property type="component" value="Unassembled WGS sequence"/>
</dbReference>
<accession>A0A1S7QWL8</accession>
<evidence type="ECO:0000259" key="10">
    <source>
        <dbReference type="Pfam" id="PF04290"/>
    </source>
</evidence>
<keyword evidence="5 9" id="KW-0812">Transmembrane</keyword>
<dbReference type="GO" id="GO:0022857">
    <property type="term" value="F:transmembrane transporter activity"/>
    <property type="evidence" value="ECO:0007669"/>
    <property type="project" value="UniProtKB-UniRule"/>
</dbReference>
<evidence type="ECO:0000256" key="7">
    <source>
        <dbReference type="ARBA" id="ARBA00023136"/>
    </source>
</evidence>
<keyword evidence="3" id="KW-1003">Cell membrane</keyword>
<dbReference type="Pfam" id="PF04290">
    <property type="entry name" value="DctQ"/>
    <property type="match status" value="1"/>
</dbReference>
<comment type="similarity">
    <text evidence="8 9">Belongs to the TRAP transporter small permease family.</text>
</comment>
<evidence type="ECO:0000256" key="3">
    <source>
        <dbReference type="ARBA" id="ARBA00022475"/>
    </source>
</evidence>